<reference evidence="1 2" key="1">
    <citation type="journal article" date="2016" name="G3 (Bethesda)">
        <title>First Draft Assembly and Annotation of the Genome of a California Endemic Oak Quercus lobata Nee (Fagaceae).</title>
        <authorList>
            <person name="Sork V.L."/>
            <person name="Fitz-Gibbon S.T."/>
            <person name="Puiu D."/>
            <person name="Crepeau M."/>
            <person name="Gugger P.F."/>
            <person name="Sherman R."/>
            <person name="Stevens K."/>
            <person name="Langley C.H."/>
            <person name="Pellegrini M."/>
            <person name="Salzberg S.L."/>
        </authorList>
    </citation>
    <scope>NUCLEOTIDE SEQUENCE [LARGE SCALE GENOMIC DNA]</scope>
    <source>
        <strain evidence="1 2">cv. SW786</strain>
    </source>
</reference>
<protein>
    <submittedName>
        <fullName evidence="1">Uncharacterized protein</fullName>
    </submittedName>
</protein>
<accession>A0A7N2R4U2</accession>
<dbReference type="PANTHER" id="PTHR35046">
    <property type="entry name" value="ZINC KNUCKLE (CCHC-TYPE) FAMILY PROTEIN"/>
    <property type="match status" value="1"/>
</dbReference>
<evidence type="ECO:0000313" key="1">
    <source>
        <dbReference type="EnsemblPlants" id="QL05p040623:mrna"/>
    </source>
</evidence>
<proteinExistence type="predicted"/>
<name>A0A7N2R4U2_QUELO</name>
<evidence type="ECO:0000313" key="2">
    <source>
        <dbReference type="Proteomes" id="UP000594261"/>
    </source>
</evidence>
<dbReference type="AlphaFoldDB" id="A0A7N2R4U2"/>
<dbReference type="PANTHER" id="PTHR35046:SF26">
    <property type="entry name" value="RNA-DIRECTED DNA POLYMERASE"/>
    <property type="match status" value="1"/>
</dbReference>
<sequence length="141" mass="16251">MMDGMEDQESDDYHMCNVCNEEIVVGDSEEDEVLALVMKKTLLAPKKEDEEEWLMRNIFYTTCNIGGRVCSLVIDGGSLKMVAWHLFLGKPWKYDRQTIHDGRRNTYSLYKKEQNIADNERKAHPKAIDVTKEMNPAGTYA</sequence>
<dbReference type="EMBL" id="LRBV02000005">
    <property type="status" value="NOT_ANNOTATED_CDS"/>
    <property type="molecule type" value="Genomic_DNA"/>
</dbReference>
<reference evidence="1" key="2">
    <citation type="submission" date="2021-01" db="UniProtKB">
        <authorList>
            <consortium name="EnsemblPlants"/>
        </authorList>
    </citation>
    <scope>IDENTIFICATION</scope>
</reference>
<keyword evidence="2" id="KW-1185">Reference proteome</keyword>
<dbReference type="InParanoid" id="A0A7N2R4U2"/>
<dbReference type="EnsemblPlants" id="QL05p040623:mrna">
    <property type="protein sequence ID" value="QL05p040623:mrna"/>
    <property type="gene ID" value="QL05p040623"/>
</dbReference>
<dbReference type="Proteomes" id="UP000594261">
    <property type="component" value="Chromosome 5"/>
</dbReference>
<dbReference type="Gramene" id="QL05p040623:mrna">
    <property type="protein sequence ID" value="QL05p040623:mrna"/>
    <property type="gene ID" value="QL05p040623"/>
</dbReference>
<organism evidence="1 2">
    <name type="scientific">Quercus lobata</name>
    <name type="common">Valley oak</name>
    <dbReference type="NCBI Taxonomy" id="97700"/>
    <lineage>
        <taxon>Eukaryota</taxon>
        <taxon>Viridiplantae</taxon>
        <taxon>Streptophyta</taxon>
        <taxon>Embryophyta</taxon>
        <taxon>Tracheophyta</taxon>
        <taxon>Spermatophyta</taxon>
        <taxon>Magnoliopsida</taxon>
        <taxon>eudicotyledons</taxon>
        <taxon>Gunneridae</taxon>
        <taxon>Pentapetalae</taxon>
        <taxon>rosids</taxon>
        <taxon>fabids</taxon>
        <taxon>Fagales</taxon>
        <taxon>Fagaceae</taxon>
        <taxon>Quercus</taxon>
    </lineage>
</organism>